<organism evidence="2 3">
    <name type="scientific">Brassica oleracea var. oleracea</name>
    <dbReference type="NCBI Taxonomy" id="109376"/>
    <lineage>
        <taxon>Eukaryota</taxon>
        <taxon>Viridiplantae</taxon>
        <taxon>Streptophyta</taxon>
        <taxon>Embryophyta</taxon>
        <taxon>Tracheophyta</taxon>
        <taxon>Spermatophyta</taxon>
        <taxon>Magnoliopsida</taxon>
        <taxon>eudicotyledons</taxon>
        <taxon>Gunneridae</taxon>
        <taxon>Pentapetalae</taxon>
        <taxon>rosids</taxon>
        <taxon>malvids</taxon>
        <taxon>Brassicales</taxon>
        <taxon>Brassicaceae</taxon>
        <taxon>Brassiceae</taxon>
        <taxon>Brassica</taxon>
    </lineage>
</organism>
<dbReference type="Proteomes" id="UP000032141">
    <property type="component" value="Chromosome C3"/>
</dbReference>
<protein>
    <recommendedName>
        <fullName evidence="1">DUF4371 domain-containing protein</fullName>
    </recommendedName>
</protein>
<evidence type="ECO:0000259" key="1">
    <source>
        <dbReference type="Pfam" id="PF14291"/>
    </source>
</evidence>
<dbReference type="STRING" id="109376.A0A0D3B7T0"/>
<dbReference type="HOGENOM" id="CLU_1284890_0_0_1"/>
<sequence length="215" mass="24899">MTVVFRFVDKHGIVKERFVDLDHVKETSSLSLKCDINSLFAKHELNMKNLRGQGYDGASNMKGEFNGLRSLILRECSSVFYVHCFAHQLQLAVVAVAQKHFGEFNDHFDEVNTELLGCIASLTPSGSFCEFDHLKVMRLSEFYPENFNHMERMTLEHRLGLYIDNIREDERFANLKDLGDLVCMMVETKKHLSHPQKELFEKITDAMIKGFQKME</sequence>
<dbReference type="PANTHER" id="PTHR11697:SF230">
    <property type="entry name" value="ZINC FINGER, MYM DOMAIN CONTAINING 1"/>
    <property type="match status" value="1"/>
</dbReference>
<reference evidence="2 3" key="1">
    <citation type="journal article" date="2014" name="Genome Biol.">
        <title>Transcriptome and methylome profiling reveals relics of genome dominance in the mesopolyploid Brassica oleracea.</title>
        <authorList>
            <person name="Parkin I.A."/>
            <person name="Koh C."/>
            <person name="Tang H."/>
            <person name="Robinson S.J."/>
            <person name="Kagale S."/>
            <person name="Clarke W.E."/>
            <person name="Town C.D."/>
            <person name="Nixon J."/>
            <person name="Krishnakumar V."/>
            <person name="Bidwell S.L."/>
            <person name="Denoeud F."/>
            <person name="Belcram H."/>
            <person name="Links M.G."/>
            <person name="Just J."/>
            <person name="Clarke C."/>
            <person name="Bender T."/>
            <person name="Huebert T."/>
            <person name="Mason A.S."/>
            <person name="Pires J.C."/>
            <person name="Barker G."/>
            <person name="Moore J."/>
            <person name="Walley P.G."/>
            <person name="Manoli S."/>
            <person name="Batley J."/>
            <person name="Edwards D."/>
            <person name="Nelson M.N."/>
            <person name="Wang X."/>
            <person name="Paterson A.H."/>
            <person name="King G."/>
            <person name="Bancroft I."/>
            <person name="Chalhoub B."/>
            <person name="Sharpe A.G."/>
        </authorList>
    </citation>
    <scope>NUCLEOTIDE SEQUENCE</scope>
    <source>
        <strain evidence="2 3">cv. TO1000</strain>
    </source>
</reference>
<dbReference type="PANTHER" id="PTHR11697">
    <property type="entry name" value="GENERAL TRANSCRIPTION FACTOR 2-RELATED ZINC FINGER PROTEIN"/>
    <property type="match status" value="1"/>
</dbReference>
<dbReference type="Pfam" id="PF14291">
    <property type="entry name" value="DUF4371"/>
    <property type="match status" value="1"/>
</dbReference>
<evidence type="ECO:0000313" key="2">
    <source>
        <dbReference type="EnsemblPlants" id="Bo3g043030.1"/>
    </source>
</evidence>
<keyword evidence="3" id="KW-1185">Reference proteome</keyword>
<dbReference type="AlphaFoldDB" id="A0A0D3B7T0"/>
<evidence type="ECO:0000313" key="3">
    <source>
        <dbReference type="Proteomes" id="UP000032141"/>
    </source>
</evidence>
<dbReference type="Gramene" id="Bo3g043030.1">
    <property type="protein sequence ID" value="Bo3g043030.1"/>
    <property type="gene ID" value="Bo3g043030"/>
</dbReference>
<proteinExistence type="predicted"/>
<feature type="domain" description="DUF4371" evidence="1">
    <location>
        <begin position="1"/>
        <end position="67"/>
    </location>
</feature>
<dbReference type="InterPro" id="IPR025398">
    <property type="entry name" value="DUF4371"/>
</dbReference>
<dbReference type="eggNOG" id="ENOG502QSU3">
    <property type="taxonomic scope" value="Eukaryota"/>
</dbReference>
<reference evidence="2" key="2">
    <citation type="submission" date="2015-03" db="UniProtKB">
        <authorList>
            <consortium name="EnsemblPlants"/>
        </authorList>
    </citation>
    <scope>IDENTIFICATION</scope>
</reference>
<name>A0A0D3B7T0_BRAOL</name>
<dbReference type="InterPro" id="IPR055298">
    <property type="entry name" value="AtLOH3-like"/>
</dbReference>
<accession>A0A0D3B7T0</accession>
<dbReference type="EnsemblPlants" id="Bo3g043030.1">
    <property type="protein sequence ID" value="Bo3g043030.1"/>
    <property type="gene ID" value="Bo3g043030"/>
</dbReference>